<keyword evidence="1" id="KW-0175">Coiled coil</keyword>
<evidence type="ECO:0000313" key="3">
    <source>
        <dbReference type="Proteomes" id="UP000229561"/>
    </source>
</evidence>
<name>A0A2M7IHP9_9BACT</name>
<gene>
    <name evidence="2" type="ORF">CO001_03550</name>
</gene>
<organism evidence="2 3">
    <name type="scientific">Candidatus Portnoybacteria bacterium CG_4_8_14_3_um_filter_40_10</name>
    <dbReference type="NCBI Taxonomy" id="1974801"/>
    <lineage>
        <taxon>Bacteria</taxon>
        <taxon>Candidatus Portnoyibacteriota</taxon>
    </lineage>
</organism>
<dbReference type="EMBL" id="PFGY01000097">
    <property type="protein sequence ID" value="PIW76019.1"/>
    <property type="molecule type" value="Genomic_DNA"/>
</dbReference>
<evidence type="ECO:0000313" key="2">
    <source>
        <dbReference type="EMBL" id="PIW76019.1"/>
    </source>
</evidence>
<comment type="caution">
    <text evidence="2">The sequence shown here is derived from an EMBL/GenBank/DDBJ whole genome shotgun (WGS) entry which is preliminary data.</text>
</comment>
<accession>A0A2M7IHP9</accession>
<reference evidence="3" key="1">
    <citation type="submission" date="2017-09" db="EMBL/GenBank/DDBJ databases">
        <title>Depth-based differentiation of microbial function through sediment-hosted aquifers and enrichment of novel symbionts in the deep terrestrial subsurface.</title>
        <authorList>
            <person name="Probst A.J."/>
            <person name="Ladd B."/>
            <person name="Jarett J.K."/>
            <person name="Geller-Mcgrath D.E."/>
            <person name="Sieber C.M.K."/>
            <person name="Emerson J.B."/>
            <person name="Anantharaman K."/>
            <person name="Thomas B.C."/>
            <person name="Malmstrom R."/>
            <person name="Stieglmeier M."/>
            <person name="Klingl A."/>
            <person name="Woyke T."/>
            <person name="Ryan C.M."/>
            <person name="Banfield J.F."/>
        </authorList>
    </citation>
    <scope>NUCLEOTIDE SEQUENCE [LARGE SCALE GENOMIC DNA]</scope>
</reference>
<dbReference type="AlphaFoldDB" id="A0A2M7IHP9"/>
<proteinExistence type="predicted"/>
<protein>
    <submittedName>
        <fullName evidence="2">Uncharacterized protein</fullName>
    </submittedName>
</protein>
<feature type="coiled-coil region" evidence="1">
    <location>
        <begin position="11"/>
        <end position="89"/>
    </location>
</feature>
<sequence length="116" mass="13844">MFRIFGYYLIKATYEQARRKEEAQKTAIQERFSKEEAIWTARQLQRFNETLEQSVKLRTKELEEAKNTAEQKAREAESKRQELEKLYNVTLGREVKMGELKGKIKELEEKLKGENK</sequence>
<dbReference type="Proteomes" id="UP000229561">
    <property type="component" value="Unassembled WGS sequence"/>
</dbReference>
<evidence type="ECO:0000256" key="1">
    <source>
        <dbReference type="SAM" id="Coils"/>
    </source>
</evidence>